<evidence type="ECO:0000256" key="6">
    <source>
        <dbReference type="ARBA" id="ARBA00022692"/>
    </source>
</evidence>
<evidence type="ECO:0000256" key="5">
    <source>
        <dbReference type="ARBA" id="ARBA00022519"/>
    </source>
</evidence>
<keyword evidence="7 9" id="KW-1133">Transmembrane helix</keyword>
<evidence type="ECO:0000313" key="12">
    <source>
        <dbReference type="Proteomes" id="UP000198558"/>
    </source>
</evidence>
<dbReference type="PIRSF" id="PIRSF006648">
    <property type="entry name" value="DrrB"/>
    <property type="match status" value="1"/>
</dbReference>
<keyword evidence="6 9" id="KW-0812">Transmembrane</keyword>
<dbReference type="PROSITE" id="PS51012">
    <property type="entry name" value="ABC_TM2"/>
    <property type="match status" value="1"/>
</dbReference>
<keyword evidence="3 9" id="KW-0813">Transport</keyword>
<dbReference type="AlphaFoldDB" id="A0A1I0F8W2"/>
<dbReference type="GO" id="GO:0015920">
    <property type="term" value="P:lipopolysaccharide transport"/>
    <property type="evidence" value="ECO:0007669"/>
    <property type="project" value="TreeGrafter"/>
</dbReference>
<name>A0A1I0F8W2_9FIRM</name>
<keyword evidence="4 9" id="KW-1003">Cell membrane</keyword>
<organism evidence="11 12">
    <name type="scientific">Thomasclavelia cocleata</name>
    <dbReference type="NCBI Taxonomy" id="69824"/>
    <lineage>
        <taxon>Bacteria</taxon>
        <taxon>Bacillati</taxon>
        <taxon>Bacillota</taxon>
        <taxon>Erysipelotrichia</taxon>
        <taxon>Erysipelotrichales</taxon>
        <taxon>Coprobacillaceae</taxon>
        <taxon>Thomasclavelia</taxon>
    </lineage>
</organism>
<dbReference type="GeneID" id="78288532"/>
<keyword evidence="8 9" id="KW-0472">Membrane</keyword>
<feature type="transmembrane region" description="Helical" evidence="9">
    <location>
        <begin position="62"/>
        <end position="82"/>
    </location>
</feature>
<dbReference type="OrthoDB" id="9794365at2"/>
<evidence type="ECO:0000313" key="11">
    <source>
        <dbReference type="EMBL" id="SET54237.1"/>
    </source>
</evidence>
<dbReference type="InterPro" id="IPR013525">
    <property type="entry name" value="ABC2_TM"/>
</dbReference>
<evidence type="ECO:0000256" key="7">
    <source>
        <dbReference type="ARBA" id="ARBA00022989"/>
    </source>
</evidence>
<dbReference type="RefSeq" id="WP_092354126.1">
    <property type="nucleotide sequence ID" value="NZ_CAMJBU010000082.1"/>
</dbReference>
<dbReference type="Proteomes" id="UP000198558">
    <property type="component" value="Unassembled WGS sequence"/>
</dbReference>
<keyword evidence="12" id="KW-1185">Reference proteome</keyword>
<dbReference type="GO" id="GO:0043190">
    <property type="term" value="C:ATP-binding cassette (ABC) transporter complex"/>
    <property type="evidence" value="ECO:0007669"/>
    <property type="project" value="InterPro"/>
</dbReference>
<dbReference type="EMBL" id="FOIN01000017">
    <property type="protein sequence ID" value="SET54237.1"/>
    <property type="molecule type" value="Genomic_DNA"/>
</dbReference>
<feature type="transmembrane region" description="Helical" evidence="9">
    <location>
        <begin position="29"/>
        <end position="50"/>
    </location>
</feature>
<evidence type="ECO:0000256" key="9">
    <source>
        <dbReference type="RuleBase" id="RU361157"/>
    </source>
</evidence>
<evidence type="ECO:0000259" key="10">
    <source>
        <dbReference type="PROSITE" id="PS51012"/>
    </source>
</evidence>
<comment type="similarity">
    <text evidence="2 9">Belongs to the ABC-2 integral membrane protein family.</text>
</comment>
<keyword evidence="5" id="KW-0997">Cell inner membrane</keyword>
<feature type="transmembrane region" description="Helical" evidence="9">
    <location>
        <begin position="138"/>
        <end position="159"/>
    </location>
</feature>
<dbReference type="PANTHER" id="PTHR30413:SF8">
    <property type="entry name" value="TRANSPORT PERMEASE PROTEIN"/>
    <property type="match status" value="1"/>
</dbReference>
<evidence type="ECO:0000256" key="1">
    <source>
        <dbReference type="ARBA" id="ARBA00004429"/>
    </source>
</evidence>
<dbReference type="PANTHER" id="PTHR30413">
    <property type="entry name" value="INNER MEMBRANE TRANSPORT PERMEASE"/>
    <property type="match status" value="1"/>
</dbReference>
<sequence length="257" mass="29376">MKLIKDLYEYRELLKTNVKKDIRGKYKGSFLGILWSFLNPLLMVVVYAIVFPYIMRIKTENYLQYLICGVIPWNFFTTVMGLGMGSIKNNAGIVNKVYFPREILPISASLSGLVNFFIACIIIVLFCVFGGLGVSWHIILVPFIAIIQFLITSGLVLGLSAINVYVQDTEYIIQFIINMLFYATPILYPAEVFPSVIRWVLNLNPFTQIVNAYRDLFMYHTLPSLASIIYILVIAGICFYIGLKIFRKLEKGFAEEI</sequence>
<protein>
    <recommendedName>
        <fullName evidence="9">Transport permease protein</fullName>
    </recommendedName>
</protein>
<dbReference type="InterPro" id="IPR047817">
    <property type="entry name" value="ABC2_TM_bact-type"/>
</dbReference>
<reference evidence="12" key="1">
    <citation type="submission" date="2016-10" db="EMBL/GenBank/DDBJ databases">
        <authorList>
            <person name="Varghese N."/>
            <person name="Submissions S."/>
        </authorList>
    </citation>
    <scope>NUCLEOTIDE SEQUENCE [LARGE SCALE GENOMIC DNA]</scope>
    <source>
        <strain evidence="12">DSM 1551</strain>
    </source>
</reference>
<feature type="transmembrane region" description="Helical" evidence="9">
    <location>
        <begin position="224"/>
        <end position="243"/>
    </location>
</feature>
<feature type="transmembrane region" description="Helical" evidence="9">
    <location>
        <begin position="171"/>
        <end position="190"/>
    </location>
</feature>
<dbReference type="InterPro" id="IPR000412">
    <property type="entry name" value="ABC_2_transport"/>
</dbReference>
<proteinExistence type="inferred from homology"/>
<evidence type="ECO:0000256" key="4">
    <source>
        <dbReference type="ARBA" id="ARBA00022475"/>
    </source>
</evidence>
<dbReference type="Pfam" id="PF01061">
    <property type="entry name" value="ABC2_membrane"/>
    <property type="match status" value="1"/>
</dbReference>
<evidence type="ECO:0000256" key="2">
    <source>
        <dbReference type="ARBA" id="ARBA00007783"/>
    </source>
</evidence>
<comment type="subcellular location">
    <subcellularLocation>
        <location evidence="1">Cell inner membrane</location>
        <topology evidence="1">Multi-pass membrane protein</topology>
    </subcellularLocation>
    <subcellularLocation>
        <location evidence="9">Cell membrane</location>
        <topology evidence="9">Multi-pass membrane protein</topology>
    </subcellularLocation>
</comment>
<evidence type="ECO:0000256" key="3">
    <source>
        <dbReference type="ARBA" id="ARBA00022448"/>
    </source>
</evidence>
<evidence type="ECO:0000256" key="8">
    <source>
        <dbReference type="ARBA" id="ARBA00023136"/>
    </source>
</evidence>
<feature type="domain" description="ABC transmembrane type-2" evidence="10">
    <location>
        <begin position="31"/>
        <end position="249"/>
    </location>
</feature>
<dbReference type="GO" id="GO:0140359">
    <property type="term" value="F:ABC-type transporter activity"/>
    <property type="evidence" value="ECO:0007669"/>
    <property type="project" value="InterPro"/>
</dbReference>
<gene>
    <name evidence="11" type="ORF">SAMN04489758_11737</name>
</gene>
<feature type="transmembrane region" description="Helical" evidence="9">
    <location>
        <begin position="103"/>
        <end position="132"/>
    </location>
</feature>
<accession>A0A1I0F8W2</accession>